<name>A0A2M9H6A7_9BIFI</name>
<keyword evidence="2" id="KW-1185">Reference proteome</keyword>
<dbReference type="RefSeq" id="WP_100511785.1">
    <property type="nucleotide sequence ID" value="NZ_PEBI01000006.1"/>
</dbReference>
<dbReference type="AlphaFoldDB" id="A0A2M9H6A7"/>
<reference evidence="1 2" key="1">
    <citation type="submission" date="2017-10" db="EMBL/GenBank/DDBJ databases">
        <title>Draft genome sequences of strains TRE 1, TRE 9, TRE H and TRI 7, isolated from tamarins, belonging to four potential novel Bifidobacterium species.</title>
        <authorList>
            <person name="Mattarelli P."/>
            <person name="Modesto M."/>
            <person name="Puglisi E."/>
            <person name="Morelli L."/>
            <person name="Spezio C."/>
            <person name="Bonetti A."/>
            <person name="Sandri C."/>
        </authorList>
    </citation>
    <scope>NUCLEOTIDE SEQUENCE [LARGE SCALE GENOMIC DNA]</scope>
    <source>
        <strain evidence="2">TRE1</strain>
    </source>
</reference>
<evidence type="ECO:0000313" key="2">
    <source>
        <dbReference type="Proteomes" id="UP000229095"/>
    </source>
</evidence>
<evidence type="ECO:0000313" key="1">
    <source>
        <dbReference type="EMBL" id="PJM72354.1"/>
    </source>
</evidence>
<dbReference type="EMBL" id="PEBI01000006">
    <property type="protein sequence ID" value="PJM72354.1"/>
    <property type="molecule type" value="Genomic_DNA"/>
</dbReference>
<dbReference type="OrthoDB" id="3236802at2"/>
<gene>
    <name evidence="1" type="ORF">CS006_10485</name>
</gene>
<accession>A0A2M9H6A7</accession>
<protein>
    <submittedName>
        <fullName evidence="1">Uncharacterized protein</fullName>
    </submittedName>
</protein>
<sequence length="80" mass="9161">MNVSESIDWRNMGPEQLDGRRYLARTWNGTTVDGWLRYRRIGPVAVMTDLDLPIDAIIIGERGNSLAIAYRSINVLKERI</sequence>
<organism evidence="1 2">
    <name type="scientific">Bifidobacterium primatium</name>
    <dbReference type="NCBI Taxonomy" id="2045438"/>
    <lineage>
        <taxon>Bacteria</taxon>
        <taxon>Bacillati</taxon>
        <taxon>Actinomycetota</taxon>
        <taxon>Actinomycetes</taxon>
        <taxon>Bifidobacteriales</taxon>
        <taxon>Bifidobacteriaceae</taxon>
        <taxon>Bifidobacterium</taxon>
    </lineage>
</organism>
<proteinExistence type="predicted"/>
<dbReference type="Proteomes" id="UP000229095">
    <property type="component" value="Unassembled WGS sequence"/>
</dbReference>
<comment type="caution">
    <text evidence="1">The sequence shown here is derived from an EMBL/GenBank/DDBJ whole genome shotgun (WGS) entry which is preliminary data.</text>
</comment>